<reference evidence="1" key="1">
    <citation type="submission" date="2015-05" db="EMBL/GenBank/DDBJ databases">
        <title>Permanent draft genome of Rhodopirellula islandicus K833.</title>
        <authorList>
            <person name="Kizina J."/>
            <person name="Richter M."/>
            <person name="Glockner F.O."/>
            <person name="Harder J."/>
        </authorList>
    </citation>
    <scope>NUCLEOTIDE SEQUENCE [LARGE SCALE GENOMIC DNA]</scope>
    <source>
        <strain evidence="1">K833</strain>
    </source>
</reference>
<proteinExistence type="predicted"/>
<evidence type="ECO:0000313" key="2">
    <source>
        <dbReference type="Proteomes" id="UP000036367"/>
    </source>
</evidence>
<dbReference type="EMBL" id="LECT01000048">
    <property type="protein sequence ID" value="KLU01952.1"/>
    <property type="molecule type" value="Genomic_DNA"/>
</dbReference>
<dbReference type="STRING" id="595434.RISK_006136"/>
<name>A0A0J1B5F3_RHOIS</name>
<comment type="caution">
    <text evidence="1">The sequence shown here is derived from an EMBL/GenBank/DDBJ whole genome shotgun (WGS) entry which is preliminary data.</text>
</comment>
<protein>
    <submittedName>
        <fullName evidence="1">Uncharacterized protein</fullName>
    </submittedName>
</protein>
<accession>A0A0J1B5F3</accession>
<sequence>MCGWFVGHRGLSDGMAGAIRRRNSIRVLGLGWTLVQQSGIGFQSVACTGGGLMRLTIH</sequence>
<organism evidence="1 2">
    <name type="scientific">Rhodopirellula islandica</name>
    <dbReference type="NCBI Taxonomy" id="595434"/>
    <lineage>
        <taxon>Bacteria</taxon>
        <taxon>Pseudomonadati</taxon>
        <taxon>Planctomycetota</taxon>
        <taxon>Planctomycetia</taxon>
        <taxon>Pirellulales</taxon>
        <taxon>Pirellulaceae</taxon>
        <taxon>Rhodopirellula</taxon>
    </lineage>
</organism>
<dbReference type="AlphaFoldDB" id="A0A0J1B5F3"/>
<gene>
    <name evidence="1" type="ORF">RISK_006136</name>
</gene>
<keyword evidence="2" id="KW-1185">Reference proteome</keyword>
<dbReference type="Proteomes" id="UP000036367">
    <property type="component" value="Unassembled WGS sequence"/>
</dbReference>
<evidence type="ECO:0000313" key="1">
    <source>
        <dbReference type="EMBL" id="KLU01952.1"/>
    </source>
</evidence>